<name>A0ACB5RHU7_9CLOT</name>
<organism evidence="1 2">
    <name type="scientific">Inconstantimicrobium mannanitabidum</name>
    <dbReference type="NCBI Taxonomy" id="1604901"/>
    <lineage>
        <taxon>Bacteria</taxon>
        <taxon>Bacillati</taxon>
        <taxon>Bacillota</taxon>
        <taxon>Clostridia</taxon>
        <taxon>Eubacteriales</taxon>
        <taxon>Clostridiaceae</taxon>
        <taxon>Inconstantimicrobium</taxon>
    </lineage>
</organism>
<evidence type="ECO:0000313" key="1">
    <source>
        <dbReference type="EMBL" id="GKX68647.1"/>
    </source>
</evidence>
<evidence type="ECO:0000313" key="2">
    <source>
        <dbReference type="Proteomes" id="UP001058074"/>
    </source>
</evidence>
<reference evidence="1" key="1">
    <citation type="journal article" date="2025" name="Int. J. Syst. Evol. Microbiol.">
        <title>Inconstantimicrobium mannanitabidum sp. nov., a novel member of the family Clostridiaceae isolated from anoxic soil under the treatment of reductive soil disinfestation.</title>
        <authorList>
            <person name="Ueki A."/>
            <person name="Tonouchi A."/>
            <person name="Honma S."/>
            <person name="Kaku N."/>
            <person name="Ueki K."/>
        </authorList>
    </citation>
    <scope>NUCLEOTIDE SEQUENCE</scope>
    <source>
        <strain evidence="1">TW13</strain>
    </source>
</reference>
<accession>A0ACB5RHU7</accession>
<dbReference type="Proteomes" id="UP001058074">
    <property type="component" value="Unassembled WGS sequence"/>
</dbReference>
<comment type="caution">
    <text evidence="1">The sequence shown here is derived from an EMBL/GenBank/DDBJ whole genome shotgun (WGS) entry which is preliminary data.</text>
</comment>
<protein>
    <submittedName>
        <fullName evidence="1">Uncharacterized protein</fullName>
    </submittedName>
</protein>
<dbReference type="EMBL" id="BROD01000001">
    <property type="protein sequence ID" value="GKX68647.1"/>
    <property type="molecule type" value="Genomic_DNA"/>
</dbReference>
<gene>
    <name evidence="1" type="ORF">rsdtw13_39050</name>
</gene>
<sequence>MLENRKALLTYGLSEEEIKKISSNGAKVIMIQEDMAEMKIKDILTGFKFAISDKVLPKEKVILFNSYNDKDIKSSITYIKKTIPDAIMAVVTNTSSQWTFSYLLDHLIEEREWYKSQQKG</sequence>
<keyword evidence="2" id="KW-1185">Reference proteome</keyword>
<proteinExistence type="predicted"/>